<protein>
    <submittedName>
        <fullName evidence="1">Uncharacterized protein</fullName>
    </submittedName>
</protein>
<comment type="caution">
    <text evidence="1">The sequence shown here is derived from an EMBL/GenBank/DDBJ whole genome shotgun (WGS) entry which is preliminary data.</text>
</comment>
<dbReference type="AlphaFoldDB" id="A0A1R1PBN2"/>
<organism evidence="1 2">
    <name type="scientific">Zancudomyces culisetae</name>
    <name type="common">Gut fungus</name>
    <name type="synonym">Smittium culisetae</name>
    <dbReference type="NCBI Taxonomy" id="1213189"/>
    <lineage>
        <taxon>Eukaryota</taxon>
        <taxon>Fungi</taxon>
        <taxon>Fungi incertae sedis</taxon>
        <taxon>Zoopagomycota</taxon>
        <taxon>Kickxellomycotina</taxon>
        <taxon>Harpellomycetes</taxon>
        <taxon>Harpellales</taxon>
        <taxon>Legeriomycetaceae</taxon>
        <taxon>Zancudomyces</taxon>
    </lineage>
</organism>
<dbReference type="Proteomes" id="UP000188320">
    <property type="component" value="Unassembled WGS sequence"/>
</dbReference>
<evidence type="ECO:0000313" key="2">
    <source>
        <dbReference type="Proteomes" id="UP000188320"/>
    </source>
</evidence>
<evidence type="ECO:0000313" key="1">
    <source>
        <dbReference type="EMBL" id="OMH78385.1"/>
    </source>
</evidence>
<sequence>MSEDEKYKILNQIHQNVNYLKEFDFTKPALNFISLGIYPEGESSSEAKSKAGFIVRKATEAEAFHALPAIKQMLSNSSAHLQQLKSLQIK</sequence>
<dbReference type="EMBL" id="LSSK01001948">
    <property type="protein sequence ID" value="OMH78385.1"/>
    <property type="molecule type" value="Genomic_DNA"/>
</dbReference>
<keyword evidence="2" id="KW-1185">Reference proteome</keyword>
<name>A0A1R1PBN2_ZANCU</name>
<reference evidence="2" key="1">
    <citation type="submission" date="2017-01" db="EMBL/GenBank/DDBJ databases">
        <authorList>
            <person name="Wang Y."/>
            <person name="White M."/>
            <person name="Kvist S."/>
            <person name="Moncalvo J.-M."/>
        </authorList>
    </citation>
    <scope>NUCLEOTIDE SEQUENCE [LARGE SCALE GENOMIC DNA]</scope>
    <source>
        <strain evidence="2">COL-18-3</strain>
    </source>
</reference>
<gene>
    <name evidence="1" type="ORF">AX774_g8230</name>
</gene>
<accession>A0A1R1PBN2</accession>
<proteinExistence type="predicted"/>